<evidence type="ECO:0000313" key="1">
    <source>
        <dbReference type="EMBL" id="ETW04072.1"/>
    </source>
</evidence>
<reference evidence="1" key="1">
    <citation type="submission" date="2013-12" db="EMBL/GenBank/DDBJ databases">
        <title>The Genome Sequence of Aphanomyces invadans NJM9701.</title>
        <authorList>
            <consortium name="The Broad Institute Genomics Platform"/>
            <person name="Russ C."/>
            <person name="Tyler B."/>
            <person name="van West P."/>
            <person name="Dieguez-Uribeondo J."/>
            <person name="Young S.K."/>
            <person name="Zeng Q."/>
            <person name="Gargeya S."/>
            <person name="Fitzgerald M."/>
            <person name="Abouelleil A."/>
            <person name="Alvarado L."/>
            <person name="Chapman S.B."/>
            <person name="Gainer-Dewar J."/>
            <person name="Goldberg J."/>
            <person name="Griggs A."/>
            <person name="Gujja S."/>
            <person name="Hansen M."/>
            <person name="Howarth C."/>
            <person name="Imamovic A."/>
            <person name="Ireland A."/>
            <person name="Larimer J."/>
            <person name="McCowan C."/>
            <person name="Murphy C."/>
            <person name="Pearson M."/>
            <person name="Poon T.W."/>
            <person name="Priest M."/>
            <person name="Roberts A."/>
            <person name="Saif S."/>
            <person name="Shea T."/>
            <person name="Sykes S."/>
            <person name="Wortman J."/>
            <person name="Nusbaum C."/>
            <person name="Birren B."/>
        </authorList>
    </citation>
    <scope>NUCLEOTIDE SEQUENCE [LARGE SCALE GENOMIC DNA]</scope>
    <source>
        <strain evidence="1">NJM9701</strain>
    </source>
</reference>
<accession>A0A024UDV2</accession>
<protein>
    <submittedName>
        <fullName evidence="1">Uncharacterized protein</fullName>
    </submittedName>
</protein>
<dbReference type="VEuPathDB" id="FungiDB:H310_04449"/>
<sequence>MTMQHDVCTWLHFIVRPSFKHIYRTKDLYNTELNQIKEILNSRPTTTTTIRRGPRLFRRHVVPPVPECPKYQTKRIKVSDVRVPFSTAVARRYKLRYSSLPTIPEVP</sequence>
<gene>
    <name evidence="1" type="ORF">H310_04449</name>
</gene>
<dbReference type="AlphaFoldDB" id="A0A024UDV2"/>
<dbReference type="GeneID" id="20081499"/>
<proteinExistence type="predicted"/>
<organism evidence="1">
    <name type="scientific">Aphanomyces invadans</name>
    <dbReference type="NCBI Taxonomy" id="157072"/>
    <lineage>
        <taxon>Eukaryota</taxon>
        <taxon>Sar</taxon>
        <taxon>Stramenopiles</taxon>
        <taxon>Oomycota</taxon>
        <taxon>Saprolegniomycetes</taxon>
        <taxon>Saprolegniales</taxon>
        <taxon>Verrucalvaceae</taxon>
        <taxon>Aphanomyces</taxon>
    </lineage>
</organism>
<dbReference type="RefSeq" id="XP_008867028.1">
    <property type="nucleotide sequence ID" value="XM_008868806.1"/>
</dbReference>
<dbReference type="EMBL" id="KI913958">
    <property type="protein sequence ID" value="ETW04072.1"/>
    <property type="molecule type" value="Genomic_DNA"/>
</dbReference>
<name>A0A024UDV2_9STRA</name>
<dbReference type="OrthoDB" id="63223at2759"/>